<organism evidence="2 3">
    <name type="scientific">Suillus discolor</name>
    <dbReference type="NCBI Taxonomy" id="1912936"/>
    <lineage>
        <taxon>Eukaryota</taxon>
        <taxon>Fungi</taxon>
        <taxon>Dikarya</taxon>
        <taxon>Basidiomycota</taxon>
        <taxon>Agaricomycotina</taxon>
        <taxon>Agaricomycetes</taxon>
        <taxon>Agaricomycetidae</taxon>
        <taxon>Boletales</taxon>
        <taxon>Suillineae</taxon>
        <taxon>Suillaceae</taxon>
        <taxon>Suillus</taxon>
    </lineage>
</organism>
<keyword evidence="1" id="KW-0472">Membrane</keyword>
<name>A0A9P7JMP2_9AGAM</name>
<comment type="caution">
    <text evidence="2">The sequence shown here is derived from an EMBL/GenBank/DDBJ whole genome shotgun (WGS) entry which is preliminary data.</text>
</comment>
<reference evidence="2" key="1">
    <citation type="journal article" date="2020" name="New Phytol.">
        <title>Comparative genomics reveals dynamic genome evolution in host specialist ectomycorrhizal fungi.</title>
        <authorList>
            <person name="Lofgren L.A."/>
            <person name="Nguyen N.H."/>
            <person name="Vilgalys R."/>
            <person name="Ruytinx J."/>
            <person name="Liao H.L."/>
            <person name="Branco S."/>
            <person name="Kuo A."/>
            <person name="LaButti K."/>
            <person name="Lipzen A."/>
            <person name="Andreopoulos W."/>
            <person name="Pangilinan J."/>
            <person name="Riley R."/>
            <person name="Hundley H."/>
            <person name="Na H."/>
            <person name="Barry K."/>
            <person name="Grigoriev I.V."/>
            <person name="Stajich J.E."/>
            <person name="Kennedy P.G."/>
        </authorList>
    </citation>
    <scope>NUCLEOTIDE SEQUENCE</scope>
    <source>
        <strain evidence="2">FC423</strain>
    </source>
</reference>
<keyword evidence="1" id="KW-1133">Transmembrane helix</keyword>
<evidence type="ECO:0000313" key="3">
    <source>
        <dbReference type="Proteomes" id="UP000823399"/>
    </source>
</evidence>
<dbReference type="GeneID" id="64701269"/>
<accession>A0A9P7JMP2</accession>
<sequence>MRPHAHFSYKRPALRHSITFTSPFTPTQCLMTIPQWTITDLTYRESWWRNRAILILNICLILPLLSSTLNGFDLSMINNLARMARVLS</sequence>
<keyword evidence="3" id="KW-1185">Reference proteome</keyword>
<dbReference type="Proteomes" id="UP000823399">
    <property type="component" value="Unassembled WGS sequence"/>
</dbReference>
<proteinExistence type="predicted"/>
<keyword evidence="1" id="KW-0812">Transmembrane</keyword>
<gene>
    <name evidence="2" type="ORF">F5147DRAFT_723982</name>
</gene>
<dbReference type="AlphaFoldDB" id="A0A9P7JMP2"/>
<evidence type="ECO:0000313" key="2">
    <source>
        <dbReference type="EMBL" id="KAG2091206.1"/>
    </source>
</evidence>
<protein>
    <submittedName>
        <fullName evidence="2">Uncharacterized protein</fullName>
    </submittedName>
</protein>
<dbReference type="EMBL" id="JABBWM010000098">
    <property type="protein sequence ID" value="KAG2091206.1"/>
    <property type="molecule type" value="Genomic_DNA"/>
</dbReference>
<feature type="transmembrane region" description="Helical" evidence="1">
    <location>
        <begin position="52"/>
        <end position="72"/>
    </location>
</feature>
<evidence type="ECO:0000256" key="1">
    <source>
        <dbReference type="SAM" id="Phobius"/>
    </source>
</evidence>
<dbReference type="RefSeq" id="XP_041286463.1">
    <property type="nucleotide sequence ID" value="XM_041439010.1"/>
</dbReference>